<keyword evidence="3" id="KW-1185">Reference proteome</keyword>
<name>A0A6A6AJV4_9PLEO</name>
<feature type="non-terminal residue" evidence="2">
    <location>
        <position position="1"/>
    </location>
</feature>
<organism evidence="2 3">
    <name type="scientific">Dothidotthia symphoricarpi CBS 119687</name>
    <dbReference type="NCBI Taxonomy" id="1392245"/>
    <lineage>
        <taxon>Eukaryota</taxon>
        <taxon>Fungi</taxon>
        <taxon>Dikarya</taxon>
        <taxon>Ascomycota</taxon>
        <taxon>Pezizomycotina</taxon>
        <taxon>Dothideomycetes</taxon>
        <taxon>Pleosporomycetidae</taxon>
        <taxon>Pleosporales</taxon>
        <taxon>Dothidotthiaceae</taxon>
        <taxon>Dothidotthia</taxon>
    </lineage>
</organism>
<dbReference type="GeneID" id="54403339"/>
<dbReference type="PANTHER" id="PTHR42085:SF1">
    <property type="entry name" value="F-BOX DOMAIN-CONTAINING PROTEIN"/>
    <property type="match status" value="1"/>
</dbReference>
<dbReference type="Proteomes" id="UP000799771">
    <property type="component" value="Unassembled WGS sequence"/>
</dbReference>
<evidence type="ECO:0000313" key="2">
    <source>
        <dbReference type="EMBL" id="KAF2131194.1"/>
    </source>
</evidence>
<feature type="region of interest" description="Disordered" evidence="1">
    <location>
        <begin position="67"/>
        <end position="100"/>
    </location>
</feature>
<feature type="region of interest" description="Disordered" evidence="1">
    <location>
        <begin position="172"/>
        <end position="198"/>
    </location>
</feature>
<gene>
    <name evidence="2" type="ORF">P153DRAFT_271804</name>
</gene>
<dbReference type="PANTHER" id="PTHR42085">
    <property type="entry name" value="F-BOX DOMAIN-CONTAINING PROTEIN"/>
    <property type="match status" value="1"/>
</dbReference>
<dbReference type="RefSeq" id="XP_033525581.1">
    <property type="nucleotide sequence ID" value="XM_033662907.1"/>
</dbReference>
<dbReference type="AlphaFoldDB" id="A0A6A6AJV4"/>
<feature type="non-terminal residue" evidence="2">
    <location>
        <position position="301"/>
    </location>
</feature>
<protein>
    <recommendedName>
        <fullName evidence="4">F-box domain-containing protein</fullName>
    </recommendedName>
</protein>
<dbReference type="InterPro" id="IPR038883">
    <property type="entry name" value="AN11006-like"/>
</dbReference>
<evidence type="ECO:0000256" key="1">
    <source>
        <dbReference type="SAM" id="MobiDB-lite"/>
    </source>
</evidence>
<proteinExistence type="predicted"/>
<dbReference type="OrthoDB" id="62952at2759"/>
<evidence type="ECO:0008006" key="4">
    <source>
        <dbReference type="Google" id="ProtNLM"/>
    </source>
</evidence>
<sequence length="301" mass="33552">LDALPPDLRLRIYTHLLVASTPLKGPTARQTAKYNLHTSIMRVSRKFHAETRSVFFGKNTFYLSSIPPSPGRPGTADHQQQQRQDDRHHDGSGAFEPPLQLPDLPLVRHLEIDLLYYPAVLTTVPQLDGCGWRPLCTGAERYAATLGHVLTFVRNTLSSLKFIADVQPYMVERGDGSSTDETEEETDTETDAEEAEEEESFDVKKLLTGFHAAGTNPRFNAALADLPFPDIPVSFVFPDSYFGFVVEKEVLCKRGLLFLAGQVVFARNELRMRALLEELDGLEGKGELEGEFKEGGTGRRC</sequence>
<feature type="compositionally biased region" description="Acidic residues" evidence="1">
    <location>
        <begin position="178"/>
        <end position="198"/>
    </location>
</feature>
<dbReference type="EMBL" id="ML977503">
    <property type="protein sequence ID" value="KAF2131194.1"/>
    <property type="molecule type" value="Genomic_DNA"/>
</dbReference>
<reference evidence="2" key="1">
    <citation type="journal article" date="2020" name="Stud. Mycol.">
        <title>101 Dothideomycetes genomes: a test case for predicting lifestyles and emergence of pathogens.</title>
        <authorList>
            <person name="Haridas S."/>
            <person name="Albert R."/>
            <person name="Binder M."/>
            <person name="Bloem J."/>
            <person name="Labutti K."/>
            <person name="Salamov A."/>
            <person name="Andreopoulos B."/>
            <person name="Baker S."/>
            <person name="Barry K."/>
            <person name="Bills G."/>
            <person name="Bluhm B."/>
            <person name="Cannon C."/>
            <person name="Castanera R."/>
            <person name="Culley D."/>
            <person name="Daum C."/>
            <person name="Ezra D."/>
            <person name="Gonzalez J."/>
            <person name="Henrissat B."/>
            <person name="Kuo A."/>
            <person name="Liang C."/>
            <person name="Lipzen A."/>
            <person name="Lutzoni F."/>
            <person name="Magnuson J."/>
            <person name="Mondo S."/>
            <person name="Nolan M."/>
            <person name="Ohm R."/>
            <person name="Pangilinan J."/>
            <person name="Park H.-J."/>
            <person name="Ramirez L."/>
            <person name="Alfaro M."/>
            <person name="Sun H."/>
            <person name="Tritt A."/>
            <person name="Yoshinaga Y."/>
            <person name="Zwiers L.-H."/>
            <person name="Turgeon B."/>
            <person name="Goodwin S."/>
            <person name="Spatafora J."/>
            <person name="Crous P."/>
            <person name="Grigoriev I."/>
        </authorList>
    </citation>
    <scope>NUCLEOTIDE SEQUENCE</scope>
    <source>
        <strain evidence="2">CBS 119687</strain>
    </source>
</reference>
<evidence type="ECO:0000313" key="3">
    <source>
        <dbReference type="Proteomes" id="UP000799771"/>
    </source>
</evidence>
<accession>A0A6A6AJV4</accession>